<keyword evidence="5" id="KW-0812">Transmembrane</keyword>
<evidence type="ECO:0000259" key="6">
    <source>
        <dbReference type="Pfam" id="PF01343"/>
    </source>
</evidence>
<dbReference type="CDD" id="cd07023">
    <property type="entry name" value="S49_Sppa_N_C"/>
    <property type="match status" value="1"/>
</dbReference>
<dbReference type="InterPro" id="IPR002142">
    <property type="entry name" value="Peptidase_S49"/>
</dbReference>
<dbReference type="PANTHER" id="PTHR33209:SF1">
    <property type="entry name" value="PEPTIDASE S49 DOMAIN-CONTAINING PROTEIN"/>
    <property type="match status" value="1"/>
</dbReference>
<keyword evidence="8" id="KW-1185">Reference proteome</keyword>
<feature type="transmembrane region" description="Helical" evidence="5">
    <location>
        <begin position="636"/>
        <end position="660"/>
    </location>
</feature>
<evidence type="ECO:0000256" key="4">
    <source>
        <dbReference type="ARBA" id="ARBA00022825"/>
    </source>
</evidence>
<sequence length="855" mass="91452">MGKPLKIAVVHLSGTVSSHSPPNSPPGTSTAADALSPAILAYLRDPSVAGLVLRVSSPGGDPYAASAIAHALEEFAKEKPVAVAMGELAASAGYYVAAPASRVFASPVTLTGSIGVFGGKFSIGGLLERCGVRVGVVSTGEDATYEGVLAPFTEKQRRLRGELMDAMYLDFKSAVARGRGMSMERVEELAQGRVYTGEQALEVGLVDELGDLEDAVYISLIACSTCAAGAFRRNQRLIRSGGWCALIGLVIALFSFSINKPIAVIVEETVDVLVLANNDMSKLTDEQKASPLIQILAYCKPEGEDSSDFDLTFASDLAAMIDPNAAAASSSPAAVKLSIEAATGTMTALIQYFSSSPDLTTALGGGVNLLPVITNVFDAVNNIISIIDCEVAFTYFLNMVDVLDAYAVPSFNKIATAEITMCVLLAFMFIMSRFTAYVLDRPRKLWHCAETNRWFRFKAAYNAHVKILERKKKAGVVDFAKHFLRAAIPSFTLMDIALNIALAFHITMFVMVPNAFMAIGGNGFRGVPEYVPTTMLATSAIGLVSTWHPSRSKRQFAGALAAVLLALVTSMSTVLAFATQANNTFTCYTVVTEAMEAAQRASDAGEQVSYAEALVEAQESNNLDCSFTDISDYAQSMIFCLVNFLLTLVCFISGVAYMCSRKHMITDSVRTTMLKASQESTVAGKANKLIAMMGGSRADGLGGEEDQKKATSYALKAIVGSWQLKVLLFLGGAGMTATMYFFMEEAGEVMTATTEAWVFSECASGEGGCCNGLKSNCDRPINEVSFATIHNSMSNAEDMWMGPNNRLPHYGALESGYRGLMVDLYMHDGDFDQDTPKTLYACHGLCAFGKRTAEA</sequence>
<feature type="transmembrane region" description="Helical" evidence="5">
    <location>
        <begin position="530"/>
        <end position="547"/>
    </location>
</feature>
<dbReference type="Gene3D" id="6.20.330.10">
    <property type="match status" value="1"/>
</dbReference>
<dbReference type="InterPro" id="IPR047272">
    <property type="entry name" value="S49_SppA_C"/>
</dbReference>
<keyword evidence="3" id="KW-0378">Hydrolase</keyword>
<evidence type="ECO:0000313" key="7">
    <source>
        <dbReference type="EMBL" id="GMI34894.1"/>
    </source>
</evidence>
<dbReference type="Gene3D" id="3.90.226.10">
    <property type="entry name" value="2-enoyl-CoA Hydratase, Chain A, domain 1"/>
    <property type="match status" value="1"/>
</dbReference>
<keyword evidence="5" id="KW-1133">Transmembrane helix</keyword>
<dbReference type="InterPro" id="IPR017946">
    <property type="entry name" value="PLC-like_Pdiesterase_TIM-brl"/>
</dbReference>
<proteinExistence type="inferred from homology"/>
<accession>A0ABQ6MXB5</accession>
<feature type="transmembrane region" description="Helical" evidence="5">
    <location>
        <begin position="559"/>
        <end position="578"/>
    </location>
</feature>
<dbReference type="Proteomes" id="UP001165060">
    <property type="component" value="Unassembled WGS sequence"/>
</dbReference>
<protein>
    <recommendedName>
        <fullName evidence="6">Peptidase S49 domain-containing protein</fullName>
    </recommendedName>
</protein>
<feature type="domain" description="Peptidase S49" evidence="6">
    <location>
        <begin position="75"/>
        <end position="216"/>
    </location>
</feature>
<evidence type="ECO:0000256" key="2">
    <source>
        <dbReference type="ARBA" id="ARBA00022670"/>
    </source>
</evidence>
<keyword evidence="4" id="KW-0720">Serine protease</keyword>
<evidence type="ECO:0000256" key="1">
    <source>
        <dbReference type="ARBA" id="ARBA00008683"/>
    </source>
</evidence>
<dbReference type="InterPro" id="IPR029045">
    <property type="entry name" value="ClpP/crotonase-like_dom_sf"/>
</dbReference>
<feature type="transmembrane region" description="Helical" evidence="5">
    <location>
        <begin position="491"/>
        <end position="510"/>
    </location>
</feature>
<comment type="similarity">
    <text evidence="1">Belongs to the peptidase S49 family.</text>
</comment>
<comment type="caution">
    <text evidence="7">The sequence shown here is derived from an EMBL/GenBank/DDBJ whole genome shotgun (WGS) entry which is preliminary data.</text>
</comment>
<feature type="transmembrane region" description="Helical" evidence="5">
    <location>
        <begin position="726"/>
        <end position="743"/>
    </location>
</feature>
<gene>
    <name evidence="7" type="ORF">TeGR_g2295</name>
</gene>
<feature type="non-terminal residue" evidence="7">
    <location>
        <position position="855"/>
    </location>
</feature>
<keyword evidence="2" id="KW-0645">Protease</keyword>
<dbReference type="EMBL" id="BRYB01000662">
    <property type="protein sequence ID" value="GMI34894.1"/>
    <property type="molecule type" value="Genomic_DNA"/>
</dbReference>
<keyword evidence="5" id="KW-0472">Membrane</keyword>
<dbReference type="Pfam" id="PF01343">
    <property type="entry name" value="Peptidase_S49"/>
    <property type="match status" value="1"/>
</dbReference>
<dbReference type="SUPFAM" id="SSF52096">
    <property type="entry name" value="ClpP/crotonase"/>
    <property type="match status" value="1"/>
</dbReference>
<dbReference type="SUPFAM" id="SSF51695">
    <property type="entry name" value="PLC-like phosphodiesterases"/>
    <property type="match status" value="1"/>
</dbReference>
<reference evidence="7 8" key="1">
    <citation type="journal article" date="2023" name="Commun. Biol.">
        <title>Genome analysis of Parmales, the sister group of diatoms, reveals the evolutionary specialization of diatoms from phago-mixotrophs to photoautotrophs.</title>
        <authorList>
            <person name="Ban H."/>
            <person name="Sato S."/>
            <person name="Yoshikawa S."/>
            <person name="Yamada K."/>
            <person name="Nakamura Y."/>
            <person name="Ichinomiya M."/>
            <person name="Sato N."/>
            <person name="Blanc-Mathieu R."/>
            <person name="Endo H."/>
            <person name="Kuwata A."/>
            <person name="Ogata H."/>
        </authorList>
    </citation>
    <scope>NUCLEOTIDE SEQUENCE [LARGE SCALE GENOMIC DNA]</scope>
</reference>
<evidence type="ECO:0000256" key="3">
    <source>
        <dbReference type="ARBA" id="ARBA00022801"/>
    </source>
</evidence>
<evidence type="ECO:0000256" key="5">
    <source>
        <dbReference type="SAM" id="Phobius"/>
    </source>
</evidence>
<evidence type="ECO:0000313" key="8">
    <source>
        <dbReference type="Proteomes" id="UP001165060"/>
    </source>
</evidence>
<feature type="transmembrane region" description="Helical" evidence="5">
    <location>
        <begin position="414"/>
        <end position="436"/>
    </location>
</feature>
<organism evidence="7 8">
    <name type="scientific">Tetraparma gracilis</name>
    <dbReference type="NCBI Taxonomy" id="2962635"/>
    <lineage>
        <taxon>Eukaryota</taxon>
        <taxon>Sar</taxon>
        <taxon>Stramenopiles</taxon>
        <taxon>Ochrophyta</taxon>
        <taxon>Bolidophyceae</taxon>
        <taxon>Parmales</taxon>
        <taxon>Triparmaceae</taxon>
        <taxon>Tetraparma</taxon>
    </lineage>
</organism>
<name>A0ABQ6MXB5_9STRA</name>
<dbReference type="PANTHER" id="PTHR33209">
    <property type="entry name" value="PROTEASE 4"/>
    <property type="match status" value="1"/>
</dbReference>